<evidence type="ECO:0000256" key="4">
    <source>
        <dbReference type="ARBA" id="ARBA00022692"/>
    </source>
</evidence>
<accession>A0A1E3BTI3</accession>
<dbReference type="Gene3D" id="1.20.1250.20">
    <property type="entry name" value="MFS general substrate transporter like domains"/>
    <property type="match status" value="1"/>
</dbReference>
<feature type="transmembrane region" description="Helical" evidence="8">
    <location>
        <begin position="103"/>
        <end position="123"/>
    </location>
</feature>
<gene>
    <name evidence="10" type="ORF">SI65_01880</name>
    <name evidence="11" type="ORF">SI65_02002</name>
</gene>
<dbReference type="SUPFAM" id="SSF103473">
    <property type="entry name" value="MFS general substrate transporter"/>
    <property type="match status" value="1"/>
</dbReference>
<dbReference type="InterPro" id="IPR020846">
    <property type="entry name" value="MFS_dom"/>
</dbReference>
<dbReference type="EMBL" id="JXNT01000001">
    <property type="protein sequence ID" value="ODM24412.1"/>
    <property type="molecule type" value="Genomic_DNA"/>
</dbReference>
<evidence type="ECO:0000256" key="5">
    <source>
        <dbReference type="ARBA" id="ARBA00022989"/>
    </source>
</evidence>
<dbReference type="NCBIfam" id="TIGR00879">
    <property type="entry name" value="SP"/>
    <property type="match status" value="1"/>
</dbReference>
<dbReference type="InterPro" id="IPR003663">
    <property type="entry name" value="Sugar/inositol_transpt"/>
</dbReference>
<proteinExistence type="inferred from homology"/>
<feature type="transmembrane region" description="Helical" evidence="8">
    <location>
        <begin position="291"/>
        <end position="315"/>
    </location>
</feature>
<evidence type="ECO:0000256" key="7">
    <source>
        <dbReference type="RuleBase" id="RU003346"/>
    </source>
</evidence>
<dbReference type="PANTHER" id="PTHR48022:SF23">
    <property type="entry name" value="MAJOR FACILITATOR SUPERFAMILY (MFS) PROFILE DOMAIN-CONTAINING PROTEIN"/>
    <property type="match status" value="1"/>
</dbReference>
<keyword evidence="6 8" id="KW-0472">Membrane</keyword>
<feature type="transmembrane region" description="Helical" evidence="8">
    <location>
        <begin position="459"/>
        <end position="481"/>
    </location>
</feature>
<evidence type="ECO:0000259" key="9">
    <source>
        <dbReference type="PROSITE" id="PS50850"/>
    </source>
</evidence>
<feature type="transmembrane region" description="Helical" evidence="8">
    <location>
        <begin position="359"/>
        <end position="380"/>
    </location>
</feature>
<dbReference type="Pfam" id="PF00083">
    <property type="entry name" value="Sugar_tr"/>
    <property type="match status" value="1"/>
</dbReference>
<dbReference type="GO" id="GO:0016020">
    <property type="term" value="C:membrane"/>
    <property type="evidence" value="ECO:0007669"/>
    <property type="project" value="UniProtKB-SubCell"/>
</dbReference>
<feature type="transmembrane region" description="Helical" evidence="8">
    <location>
        <begin position="200"/>
        <end position="217"/>
    </location>
</feature>
<dbReference type="Proteomes" id="UP000094569">
    <property type="component" value="Unassembled WGS sequence"/>
</dbReference>
<evidence type="ECO:0000256" key="1">
    <source>
        <dbReference type="ARBA" id="ARBA00004141"/>
    </source>
</evidence>
<dbReference type="PROSITE" id="PS50850">
    <property type="entry name" value="MFS"/>
    <property type="match status" value="1"/>
</dbReference>
<name>A0A1E3BTI3_ASPCR</name>
<dbReference type="AlphaFoldDB" id="A0A1E3BTI3"/>
<feature type="transmembrane region" description="Helical" evidence="8">
    <location>
        <begin position="427"/>
        <end position="447"/>
    </location>
</feature>
<dbReference type="GO" id="GO:0005351">
    <property type="term" value="F:carbohydrate:proton symporter activity"/>
    <property type="evidence" value="ECO:0007669"/>
    <property type="project" value="TreeGrafter"/>
</dbReference>
<evidence type="ECO:0000313" key="11">
    <source>
        <dbReference type="EMBL" id="ODM24412.1"/>
    </source>
</evidence>
<dbReference type="EMBL" id="JXNT01000001">
    <property type="protein sequence ID" value="ODM24290.1"/>
    <property type="molecule type" value="Genomic_DNA"/>
</dbReference>
<feature type="transmembrane region" description="Helical" evidence="8">
    <location>
        <begin position="392"/>
        <end position="415"/>
    </location>
</feature>
<dbReference type="PANTHER" id="PTHR48022">
    <property type="entry name" value="PLASTIDIC GLUCOSE TRANSPORTER 4"/>
    <property type="match status" value="1"/>
</dbReference>
<dbReference type="VEuPathDB" id="FungiDB:SI65_01880"/>
<dbReference type="InterPro" id="IPR036259">
    <property type="entry name" value="MFS_trans_sf"/>
</dbReference>
<organism evidence="10 12">
    <name type="scientific">Aspergillus cristatus</name>
    <name type="common">Chinese Fuzhuan brick tea-fermentation fungus</name>
    <name type="synonym">Eurotium cristatum</name>
    <dbReference type="NCBI Taxonomy" id="573508"/>
    <lineage>
        <taxon>Eukaryota</taxon>
        <taxon>Fungi</taxon>
        <taxon>Dikarya</taxon>
        <taxon>Ascomycota</taxon>
        <taxon>Pezizomycotina</taxon>
        <taxon>Eurotiomycetes</taxon>
        <taxon>Eurotiomycetidae</taxon>
        <taxon>Eurotiales</taxon>
        <taxon>Aspergillaceae</taxon>
        <taxon>Aspergillus</taxon>
        <taxon>Aspergillus subgen. Aspergillus</taxon>
    </lineage>
</organism>
<dbReference type="InterPro" id="IPR005828">
    <property type="entry name" value="MFS_sugar_transport-like"/>
</dbReference>
<feature type="transmembrane region" description="Helical" evidence="8">
    <location>
        <begin position="72"/>
        <end position="91"/>
    </location>
</feature>
<dbReference type="OrthoDB" id="5296287at2759"/>
<evidence type="ECO:0000256" key="3">
    <source>
        <dbReference type="ARBA" id="ARBA00022448"/>
    </source>
</evidence>
<comment type="subcellular location">
    <subcellularLocation>
        <location evidence="1">Membrane</location>
        <topology evidence="1">Multi-pass membrane protein</topology>
    </subcellularLocation>
</comment>
<evidence type="ECO:0000256" key="2">
    <source>
        <dbReference type="ARBA" id="ARBA00010992"/>
    </source>
</evidence>
<dbReference type="InterPro" id="IPR050360">
    <property type="entry name" value="MFS_Sugar_Transporters"/>
</dbReference>
<keyword evidence="4 8" id="KW-0812">Transmembrane</keyword>
<feature type="domain" description="Major facilitator superfamily (MFS) profile" evidence="9">
    <location>
        <begin position="28"/>
        <end position="485"/>
    </location>
</feature>
<dbReference type="InterPro" id="IPR005829">
    <property type="entry name" value="Sugar_transporter_CS"/>
</dbReference>
<comment type="similarity">
    <text evidence="2 7">Belongs to the major facilitator superfamily. Sugar transporter (TC 2.A.1.1) family.</text>
</comment>
<sequence length="552" mass="60080">MGAGGGGLSKDALQRIPLPARKPYIWLATIWTSYCGGLHGVNTANISGAMKLDPFVKEFGWTDIPEDTESNYKGWVVSSMILGQVLGVIIAGPLGERRGRKPVILLSAVFYTVGSILMAANFGSLSELLVGRVLSGIGSGSGMSVGPIYISEVAPLELRGMMTTFYNVNIMAGVAGSYWINYASQSVIPAESNWQWRVTLILQLIPAIMLFLGLPFFPESPRYQTMRCRIEAAKTSLSRLRGGLDGNNEYFAKELAELRVKMTAKAESQGAWDATKHLMKLCVHHPPTRKVVLFVSLIQLFFIFSGGNSITYYAPTILQSISLNDRQVLLFTAVYGCIKLASVFLYAFALTDRFGRRPLLLIGSTTNLICLIYLAAFLGTSDISGSASPSPAPWVAIVAICIFAIGYGFGWAPAFSLTASEICPTSIRGTVVSIAFIFQNLLNFGITRGFPNMTLSMHSYGPFALFAAFTFVGTVWVFFAFPECKGRSMEGTDELFSLPWWRIGFARVPEGGGGGGVVGKEVEGDLERQLSGVSVGEKLRDERIENVVERRT</sequence>
<protein>
    <recommendedName>
        <fullName evidence="9">Major facilitator superfamily (MFS) profile domain-containing protein</fullName>
    </recommendedName>
</protein>
<evidence type="ECO:0000313" key="12">
    <source>
        <dbReference type="Proteomes" id="UP000094569"/>
    </source>
</evidence>
<feature type="transmembrane region" description="Helical" evidence="8">
    <location>
        <begin position="162"/>
        <end position="180"/>
    </location>
</feature>
<keyword evidence="12" id="KW-1185">Reference proteome</keyword>
<comment type="caution">
    <text evidence="10">The sequence shown here is derived from an EMBL/GenBank/DDBJ whole genome shotgun (WGS) entry which is preliminary data.</text>
</comment>
<evidence type="ECO:0000313" key="10">
    <source>
        <dbReference type="EMBL" id="ODM24290.1"/>
    </source>
</evidence>
<evidence type="ECO:0000256" key="8">
    <source>
        <dbReference type="SAM" id="Phobius"/>
    </source>
</evidence>
<dbReference type="VEuPathDB" id="FungiDB:SI65_02002"/>
<feature type="transmembrane region" description="Helical" evidence="8">
    <location>
        <begin position="129"/>
        <end position="150"/>
    </location>
</feature>
<keyword evidence="3 7" id="KW-0813">Transport</keyword>
<reference evidence="10 12" key="1">
    <citation type="journal article" date="2016" name="BMC Genomics">
        <title>Comparative genomic and transcriptomic analyses of the Fuzhuan brick tea-fermentation fungus Aspergillus cristatus.</title>
        <authorList>
            <person name="Ge Y."/>
            <person name="Wang Y."/>
            <person name="Liu Y."/>
            <person name="Tan Y."/>
            <person name="Ren X."/>
            <person name="Zhang X."/>
            <person name="Hyde K.D."/>
            <person name="Liu Y."/>
            <person name="Liu Z."/>
        </authorList>
    </citation>
    <scope>NUCLEOTIDE SEQUENCE [LARGE SCALE GENOMIC DNA]</scope>
    <source>
        <strain evidence="10 12">GZAAS20.1005</strain>
    </source>
</reference>
<dbReference type="PROSITE" id="PS00217">
    <property type="entry name" value="SUGAR_TRANSPORT_2"/>
    <property type="match status" value="1"/>
</dbReference>
<feature type="transmembrane region" description="Helical" evidence="8">
    <location>
        <begin position="327"/>
        <end position="347"/>
    </location>
</feature>
<evidence type="ECO:0000256" key="6">
    <source>
        <dbReference type="ARBA" id="ARBA00023136"/>
    </source>
</evidence>
<keyword evidence="5 8" id="KW-1133">Transmembrane helix</keyword>